<dbReference type="SUPFAM" id="SSF54001">
    <property type="entry name" value="Cysteine proteinases"/>
    <property type="match status" value="1"/>
</dbReference>
<dbReference type="AlphaFoldDB" id="A0A1V1PEQ7"/>
<accession>A0A1V1PEQ7</accession>
<sequence>MKYKLTHKTIYAYSEQAALSQNELCLFPRNTNQQTCIDSKIRINPKPSILDHTVDYFGNNIHNFMVKYPHDTLDITSESVVETNDAPLIDAASTLYWESARDIIHAHQTLEDLDAYQYIFPSDFIHFNPEITEYARVSFYPNRPILEAALDLTERIFNEFTYDKNATKIGTPIMDVLKNKKGVCQDFAHLQIASLRLLGLAARYVSGYIETLPPPGEQKLIGADASHAWLSIYIPGIGWIDLDPTNNQIPGQQYVTVAWGRDYGDVTPVKGLIWGGGFHKLTVNVDLLSIH</sequence>
<dbReference type="Pfam" id="PF08379">
    <property type="entry name" value="Bact_transglu_N"/>
    <property type="match status" value="1"/>
</dbReference>
<evidence type="ECO:0000313" key="3">
    <source>
        <dbReference type="Proteomes" id="UP000189670"/>
    </source>
</evidence>
<proteinExistence type="predicted"/>
<dbReference type="EMBL" id="ATBP01000065">
    <property type="protein sequence ID" value="ETR73379.1"/>
    <property type="molecule type" value="Genomic_DNA"/>
</dbReference>
<dbReference type="InterPro" id="IPR002931">
    <property type="entry name" value="Transglutaminase-like"/>
</dbReference>
<comment type="caution">
    <text evidence="2">The sequence shown here is derived from an EMBL/GenBank/DDBJ whole genome shotgun (WGS) entry which is preliminary data.</text>
</comment>
<organism evidence="2 3">
    <name type="scientific">Candidatus Magnetoglobus multicellularis str. Araruama</name>
    <dbReference type="NCBI Taxonomy" id="890399"/>
    <lineage>
        <taxon>Bacteria</taxon>
        <taxon>Pseudomonadati</taxon>
        <taxon>Thermodesulfobacteriota</taxon>
        <taxon>Desulfobacteria</taxon>
        <taxon>Desulfobacterales</taxon>
        <taxon>Desulfobacteraceae</taxon>
        <taxon>Candidatus Magnetoglobus</taxon>
    </lineage>
</organism>
<dbReference type="PANTHER" id="PTHR33490">
    <property type="entry name" value="BLR5614 PROTEIN-RELATED"/>
    <property type="match status" value="1"/>
</dbReference>
<dbReference type="SMART" id="SM00460">
    <property type="entry name" value="TGc"/>
    <property type="match status" value="1"/>
</dbReference>
<dbReference type="InterPro" id="IPR038765">
    <property type="entry name" value="Papain-like_cys_pep_sf"/>
</dbReference>
<evidence type="ECO:0000313" key="2">
    <source>
        <dbReference type="EMBL" id="ETR73379.1"/>
    </source>
</evidence>
<evidence type="ECO:0000259" key="1">
    <source>
        <dbReference type="SMART" id="SM00460"/>
    </source>
</evidence>
<reference evidence="3" key="1">
    <citation type="submission" date="2012-11" db="EMBL/GenBank/DDBJ databases">
        <authorList>
            <person name="Lucero-Rivera Y.E."/>
            <person name="Tovar-Ramirez D."/>
        </authorList>
    </citation>
    <scope>NUCLEOTIDE SEQUENCE [LARGE SCALE GENOMIC DNA]</scope>
    <source>
        <strain evidence="3">Araruama</strain>
    </source>
</reference>
<dbReference type="Pfam" id="PF01841">
    <property type="entry name" value="Transglut_core"/>
    <property type="match status" value="1"/>
</dbReference>
<dbReference type="Gene3D" id="3.10.620.30">
    <property type="match status" value="1"/>
</dbReference>
<dbReference type="Proteomes" id="UP000189670">
    <property type="component" value="Unassembled WGS sequence"/>
</dbReference>
<dbReference type="InterPro" id="IPR013589">
    <property type="entry name" value="Bac_transglu_N"/>
</dbReference>
<gene>
    <name evidence="2" type="ORF">OMM_01001</name>
</gene>
<name>A0A1V1PEQ7_9BACT</name>
<protein>
    <submittedName>
        <fullName evidence="2">Transglutaminase protein</fullName>
    </submittedName>
</protein>
<dbReference type="PANTHER" id="PTHR33490:SF7">
    <property type="entry name" value="BLR2979 PROTEIN"/>
    <property type="match status" value="1"/>
</dbReference>
<feature type="domain" description="Transglutaminase-like" evidence="1">
    <location>
        <begin position="176"/>
        <end position="246"/>
    </location>
</feature>